<proteinExistence type="predicted"/>
<evidence type="ECO:0000313" key="2">
    <source>
        <dbReference type="Proteomes" id="UP001189429"/>
    </source>
</evidence>
<sequence length="102" mass="11050">MRQNVCTSVAGAFLCTGCLPSLEGAYNSIEDVGGEGNEKEIVGQFRMAPVAASVVTWNVLSKHRPLLTRLIVLEPVRALPRCLAQRESSGMPWMSDPRLPAP</sequence>
<gene>
    <name evidence="1" type="ORF">PCOR1329_LOCUS38670</name>
</gene>
<name>A0ABN9TFS0_9DINO</name>
<evidence type="ECO:0008006" key="3">
    <source>
        <dbReference type="Google" id="ProtNLM"/>
    </source>
</evidence>
<accession>A0ABN9TFS0</accession>
<keyword evidence="2" id="KW-1185">Reference proteome</keyword>
<dbReference type="Proteomes" id="UP001189429">
    <property type="component" value="Unassembled WGS sequence"/>
</dbReference>
<evidence type="ECO:0000313" key="1">
    <source>
        <dbReference type="EMBL" id="CAK0844603.1"/>
    </source>
</evidence>
<dbReference type="EMBL" id="CAUYUJ010014678">
    <property type="protein sequence ID" value="CAK0844603.1"/>
    <property type="molecule type" value="Genomic_DNA"/>
</dbReference>
<reference evidence="1" key="1">
    <citation type="submission" date="2023-10" db="EMBL/GenBank/DDBJ databases">
        <authorList>
            <person name="Chen Y."/>
            <person name="Shah S."/>
            <person name="Dougan E. K."/>
            <person name="Thang M."/>
            <person name="Chan C."/>
        </authorList>
    </citation>
    <scope>NUCLEOTIDE SEQUENCE [LARGE SCALE GENOMIC DNA]</scope>
</reference>
<comment type="caution">
    <text evidence="1">The sequence shown here is derived from an EMBL/GenBank/DDBJ whole genome shotgun (WGS) entry which is preliminary data.</text>
</comment>
<protein>
    <recommendedName>
        <fullName evidence="3">Secreted protein</fullName>
    </recommendedName>
</protein>
<organism evidence="1 2">
    <name type="scientific">Prorocentrum cordatum</name>
    <dbReference type="NCBI Taxonomy" id="2364126"/>
    <lineage>
        <taxon>Eukaryota</taxon>
        <taxon>Sar</taxon>
        <taxon>Alveolata</taxon>
        <taxon>Dinophyceae</taxon>
        <taxon>Prorocentrales</taxon>
        <taxon>Prorocentraceae</taxon>
        <taxon>Prorocentrum</taxon>
    </lineage>
</organism>